<dbReference type="InterPro" id="IPR003607">
    <property type="entry name" value="HD/PDEase_dom"/>
</dbReference>
<dbReference type="Gene3D" id="1.10.3210.10">
    <property type="entry name" value="Hypothetical protein af1432"/>
    <property type="match status" value="1"/>
</dbReference>
<dbReference type="PROSITE" id="PS51832">
    <property type="entry name" value="HD_GYP"/>
    <property type="match status" value="1"/>
</dbReference>
<evidence type="ECO:0000313" key="3">
    <source>
        <dbReference type="EMBL" id="SFV55077.1"/>
    </source>
</evidence>
<dbReference type="PROSITE" id="PS50110">
    <property type="entry name" value="RESPONSE_REGULATORY"/>
    <property type="match status" value="1"/>
</dbReference>
<dbReference type="EMBL" id="FPHN01000045">
    <property type="protein sequence ID" value="SFV55077.1"/>
    <property type="molecule type" value="Genomic_DNA"/>
</dbReference>
<dbReference type="SUPFAM" id="SSF109604">
    <property type="entry name" value="HD-domain/PDEase-like"/>
    <property type="match status" value="1"/>
</dbReference>
<dbReference type="PANTHER" id="PTHR45228:SF1">
    <property type="entry name" value="CYCLIC DI-GMP PHOSPHODIESTERASE TM_0186"/>
    <property type="match status" value="1"/>
</dbReference>
<feature type="domain" description="Response regulatory" evidence="1">
    <location>
        <begin position="11"/>
        <end position="126"/>
    </location>
</feature>
<dbReference type="Pfam" id="PF13487">
    <property type="entry name" value="HD_5"/>
    <property type="match status" value="1"/>
</dbReference>
<dbReference type="SMART" id="SM00448">
    <property type="entry name" value="REC"/>
    <property type="match status" value="1"/>
</dbReference>
<sequence length="351" mass="40448">MKDFENFEKTILLSVDDDEFNQELASAIFDDYKSITVLQANNGKEAISLLDKEVVDLILLDLIMPEMDGFETLDYLKSNAEYRDIPVIVVTSKEEEKRKTYQMGADDFISKPYSPEELKLRVYNHLRIKKFSELLSDIKEENASSSSKLCHLKEAIRIAIGSQKKLLEKLGDIVHENTHKDTHVSKRLGEYSKVMARLNGLNSKEIDNLYYSMSIYDIGLLRISEENRTNMDSKEFKSYPLLGLDVIEDLEETTLIKMSKEVISTHQENWDGTGYPNKLQGENIPLYGRIASIINYYDELTSSRIYSSESISSIEALDIIKREKGVKFDPNLVTLFVDNFEQFRAVKDKWN</sequence>
<dbReference type="PANTHER" id="PTHR45228">
    <property type="entry name" value="CYCLIC DI-GMP PHOSPHODIESTERASE TM_0186-RELATED"/>
    <property type="match status" value="1"/>
</dbReference>
<evidence type="ECO:0000259" key="1">
    <source>
        <dbReference type="PROSITE" id="PS50110"/>
    </source>
</evidence>
<dbReference type="InterPro" id="IPR001789">
    <property type="entry name" value="Sig_transdc_resp-reg_receiver"/>
</dbReference>
<proteinExistence type="predicted"/>
<accession>A0A1W1BNM6</accession>
<name>A0A1W1BNM6_9ZZZZ</name>
<dbReference type="InterPro" id="IPR011006">
    <property type="entry name" value="CheY-like_superfamily"/>
</dbReference>
<dbReference type="CDD" id="cd00077">
    <property type="entry name" value="HDc"/>
    <property type="match status" value="1"/>
</dbReference>
<gene>
    <name evidence="3" type="ORF">MNB_SV-14-1682</name>
</gene>
<organism evidence="3">
    <name type="scientific">hydrothermal vent metagenome</name>
    <dbReference type="NCBI Taxonomy" id="652676"/>
    <lineage>
        <taxon>unclassified sequences</taxon>
        <taxon>metagenomes</taxon>
        <taxon>ecological metagenomes</taxon>
    </lineage>
</organism>
<protein>
    <submittedName>
        <fullName evidence="3">Probable two-component response regulator</fullName>
    </submittedName>
</protein>
<feature type="domain" description="HD-GYP" evidence="2">
    <location>
        <begin position="159"/>
        <end position="351"/>
    </location>
</feature>
<dbReference type="InterPro" id="IPR052020">
    <property type="entry name" value="Cyclic_di-GMP/3'3'-cGAMP_PDE"/>
</dbReference>
<dbReference type="SUPFAM" id="SSF52172">
    <property type="entry name" value="CheY-like"/>
    <property type="match status" value="1"/>
</dbReference>
<evidence type="ECO:0000259" key="2">
    <source>
        <dbReference type="PROSITE" id="PS51832"/>
    </source>
</evidence>
<dbReference type="GO" id="GO:0000160">
    <property type="term" value="P:phosphorelay signal transduction system"/>
    <property type="evidence" value="ECO:0007669"/>
    <property type="project" value="InterPro"/>
</dbReference>
<dbReference type="Gene3D" id="3.40.50.2300">
    <property type="match status" value="1"/>
</dbReference>
<dbReference type="AlphaFoldDB" id="A0A1W1BNM6"/>
<reference evidence="3" key="1">
    <citation type="submission" date="2016-10" db="EMBL/GenBank/DDBJ databases">
        <authorList>
            <person name="de Groot N.N."/>
        </authorList>
    </citation>
    <scope>NUCLEOTIDE SEQUENCE</scope>
</reference>
<dbReference type="InterPro" id="IPR037522">
    <property type="entry name" value="HD_GYP_dom"/>
</dbReference>
<dbReference type="Pfam" id="PF00072">
    <property type="entry name" value="Response_reg"/>
    <property type="match status" value="1"/>
</dbReference>